<name>A0A4P6HNJ0_9BACT</name>
<reference evidence="2 3" key="1">
    <citation type="submission" date="2018-02" db="EMBL/GenBank/DDBJ databases">
        <title>Genome sequence of Desulfovibrio carbinolicus DSM 3852.</title>
        <authorList>
            <person name="Wilbanks E."/>
            <person name="Skennerton C.T."/>
            <person name="Orphan V.J."/>
        </authorList>
    </citation>
    <scope>NUCLEOTIDE SEQUENCE [LARGE SCALE GENOMIC DNA]</scope>
    <source>
        <strain evidence="2 3">DSM 3852</strain>
    </source>
</reference>
<dbReference type="InterPro" id="IPR003399">
    <property type="entry name" value="Mce/MlaD"/>
</dbReference>
<sequence>MSGKANKTMIGLFVLGALTLALAAIVALGSGVFFTKTFPCIMYFPNSVSGLEVGAPVLFRGVPIGSVKEISIEADASRLHFYIPVVIEILGNKIKLAPSEKTKSAETLVQTRKETPGDLLSQLIEKGLRAQLVTQSFVTGQLAVSLDLMPDTPVRLVGGAPLPEIPTVPSTFEKLTETIKQLPLQELVNRLIGAVTGIEQLVNSPELTKMPAKIDAVLTSGSELVTELRAQVGPLSKNFEDAAQSFTELARHLDKRTEGISVSAKTAMDSFDATMKESRAAISRFQKIINSDSPTVTDLNRALSEIAAAARAIRELADYLERHPEALIQGKGGPRK</sequence>
<evidence type="ECO:0000313" key="2">
    <source>
        <dbReference type="EMBL" id="QAZ66718.1"/>
    </source>
</evidence>
<dbReference type="Pfam" id="PF02470">
    <property type="entry name" value="MlaD"/>
    <property type="match status" value="1"/>
</dbReference>
<dbReference type="PANTHER" id="PTHR33371:SF4">
    <property type="entry name" value="INTERMEMBRANE PHOSPHOLIPID TRANSPORT SYSTEM BINDING PROTEIN MLAD"/>
    <property type="match status" value="1"/>
</dbReference>
<dbReference type="Proteomes" id="UP000293296">
    <property type="component" value="Chromosome"/>
</dbReference>
<accession>A0A4P6HNJ0</accession>
<evidence type="ECO:0000313" key="3">
    <source>
        <dbReference type="Proteomes" id="UP000293296"/>
    </source>
</evidence>
<dbReference type="InterPro" id="IPR052336">
    <property type="entry name" value="MlaD_Phospholipid_Transporter"/>
</dbReference>
<dbReference type="EMBL" id="CP026538">
    <property type="protein sequence ID" value="QAZ66718.1"/>
    <property type="molecule type" value="Genomic_DNA"/>
</dbReference>
<gene>
    <name evidence="2" type="ORF">C3Y92_05460</name>
</gene>
<dbReference type="PANTHER" id="PTHR33371">
    <property type="entry name" value="INTERMEMBRANE PHOSPHOLIPID TRANSPORT SYSTEM BINDING PROTEIN MLAD-RELATED"/>
    <property type="match status" value="1"/>
</dbReference>
<organism evidence="2 3">
    <name type="scientific">Solidesulfovibrio carbinolicus</name>
    <dbReference type="NCBI Taxonomy" id="296842"/>
    <lineage>
        <taxon>Bacteria</taxon>
        <taxon>Pseudomonadati</taxon>
        <taxon>Thermodesulfobacteriota</taxon>
        <taxon>Desulfovibrionia</taxon>
        <taxon>Desulfovibrionales</taxon>
        <taxon>Desulfovibrionaceae</taxon>
        <taxon>Solidesulfovibrio</taxon>
    </lineage>
</organism>
<keyword evidence="3" id="KW-1185">Reference proteome</keyword>
<dbReference type="RefSeq" id="WP_129350347.1">
    <property type="nucleotide sequence ID" value="NZ_CP026538.1"/>
</dbReference>
<dbReference type="AlphaFoldDB" id="A0A4P6HNJ0"/>
<feature type="domain" description="Mce/MlaD" evidence="1">
    <location>
        <begin position="42"/>
        <end position="147"/>
    </location>
</feature>
<dbReference type="OrthoDB" id="9806984at2"/>
<protein>
    <submittedName>
        <fullName evidence="2">Cell entry protein</fullName>
    </submittedName>
</protein>
<evidence type="ECO:0000259" key="1">
    <source>
        <dbReference type="Pfam" id="PF02470"/>
    </source>
</evidence>
<dbReference type="KEGG" id="dcb:C3Y92_05460"/>
<proteinExistence type="predicted"/>